<dbReference type="GO" id="GO:0042973">
    <property type="term" value="F:glucan endo-1,3-beta-D-glucosidase activity"/>
    <property type="evidence" value="ECO:0007669"/>
    <property type="project" value="UniProtKB-EC"/>
</dbReference>
<evidence type="ECO:0000313" key="10">
    <source>
        <dbReference type="Proteomes" id="UP000238479"/>
    </source>
</evidence>
<dbReference type="Pfam" id="PF00332">
    <property type="entry name" value="Glyco_hydro_17"/>
    <property type="match status" value="1"/>
</dbReference>
<dbReference type="GO" id="GO:0005975">
    <property type="term" value="P:carbohydrate metabolic process"/>
    <property type="evidence" value="ECO:0007669"/>
    <property type="project" value="InterPro"/>
</dbReference>
<keyword evidence="10" id="KW-1185">Reference proteome</keyword>
<dbReference type="InterPro" id="IPR044965">
    <property type="entry name" value="Glyco_hydro_17_plant"/>
</dbReference>
<dbReference type="InterPro" id="IPR000490">
    <property type="entry name" value="Glyco_hydro_17"/>
</dbReference>
<comment type="similarity">
    <text evidence="2 8">Belongs to the glycosyl hydrolase 17 family.</text>
</comment>
<proteinExistence type="inferred from homology"/>
<evidence type="ECO:0000313" key="9">
    <source>
        <dbReference type="EMBL" id="PRQ41003.1"/>
    </source>
</evidence>
<evidence type="ECO:0000256" key="4">
    <source>
        <dbReference type="ARBA" id="ARBA00022801"/>
    </source>
</evidence>
<sequence length="234" mass="26185">MIPGPFAREVLTIIKSLQDKLVKIGKADMVTTSVGSSVLGASYPPSTGEFAANNLNDMKDVLRLLSAYGAPLMINVYPYYAYAADRSHVSLDYALFNATAPVVHDGELAYQNLFDAMVDSFYWAMEKAEYRNVSIVMSETGWPRTGTIPEVAETYSRNLVKRMKSGVGTPKRPNDTFGAFIYAYHDGPHDSFGVFDPNHTDRPFYAFPRREAPVLPLCYNKVLLQSYVRLQKDK</sequence>
<dbReference type="STRING" id="74649.A0A2P6R3K8"/>
<keyword evidence="4 9" id="KW-0378">Hydrolase</keyword>
<name>A0A2P6R3K8_ROSCH</name>
<dbReference type="SUPFAM" id="SSF51445">
    <property type="entry name" value="(Trans)glycosidases"/>
    <property type="match status" value="1"/>
</dbReference>
<evidence type="ECO:0000256" key="7">
    <source>
        <dbReference type="ARBA" id="ARBA00033417"/>
    </source>
</evidence>
<evidence type="ECO:0000256" key="3">
    <source>
        <dbReference type="ARBA" id="ARBA00012780"/>
    </source>
</evidence>
<gene>
    <name evidence="9" type="ORF">RchiOBHm_Chr4g0442261</name>
</gene>
<evidence type="ECO:0000256" key="1">
    <source>
        <dbReference type="ARBA" id="ARBA00000382"/>
    </source>
</evidence>
<dbReference type="PANTHER" id="PTHR32227">
    <property type="entry name" value="GLUCAN ENDO-1,3-BETA-GLUCOSIDASE BG1-RELATED-RELATED"/>
    <property type="match status" value="1"/>
</dbReference>
<evidence type="ECO:0000256" key="8">
    <source>
        <dbReference type="RuleBase" id="RU004335"/>
    </source>
</evidence>
<reference evidence="9 10" key="1">
    <citation type="journal article" date="2018" name="Nat. Genet.">
        <title>The Rosa genome provides new insights in the design of modern roses.</title>
        <authorList>
            <person name="Bendahmane M."/>
        </authorList>
    </citation>
    <scope>NUCLEOTIDE SEQUENCE [LARGE SCALE GENOMIC DNA]</scope>
    <source>
        <strain evidence="10">cv. Old Blush</strain>
    </source>
</reference>
<protein>
    <recommendedName>
        <fullName evidence="3">glucan endo-1,3-beta-D-glucosidase</fullName>
        <ecNumber evidence="3">3.2.1.39</ecNumber>
    </recommendedName>
    <alternativeName>
        <fullName evidence="6">(1-&gt;3)-beta-glucan endohydrolase</fullName>
    </alternativeName>
    <alternativeName>
        <fullName evidence="7">Beta-1,3-endoglucanase</fullName>
    </alternativeName>
</protein>
<dbReference type="EC" id="3.2.1.39" evidence="3"/>
<keyword evidence="5 9" id="KW-0326">Glycosidase</keyword>
<organism evidence="9 10">
    <name type="scientific">Rosa chinensis</name>
    <name type="common">China rose</name>
    <dbReference type="NCBI Taxonomy" id="74649"/>
    <lineage>
        <taxon>Eukaryota</taxon>
        <taxon>Viridiplantae</taxon>
        <taxon>Streptophyta</taxon>
        <taxon>Embryophyta</taxon>
        <taxon>Tracheophyta</taxon>
        <taxon>Spermatophyta</taxon>
        <taxon>Magnoliopsida</taxon>
        <taxon>eudicotyledons</taxon>
        <taxon>Gunneridae</taxon>
        <taxon>Pentapetalae</taxon>
        <taxon>rosids</taxon>
        <taxon>fabids</taxon>
        <taxon>Rosales</taxon>
        <taxon>Rosaceae</taxon>
        <taxon>Rosoideae</taxon>
        <taxon>Rosoideae incertae sedis</taxon>
        <taxon>Rosa</taxon>
    </lineage>
</organism>
<dbReference type="Gramene" id="PRQ41003">
    <property type="protein sequence ID" value="PRQ41003"/>
    <property type="gene ID" value="RchiOBHm_Chr4g0442261"/>
</dbReference>
<evidence type="ECO:0000256" key="6">
    <source>
        <dbReference type="ARBA" id="ARBA00033335"/>
    </source>
</evidence>
<dbReference type="Proteomes" id="UP000238479">
    <property type="component" value="Chromosome 4"/>
</dbReference>
<dbReference type="EMBL" id="PDCK01000042">
    <property type="protein sequence ID" value="PRQ41003.1"/>
    <property type="molecule type" value="Genomic_DNA"/>
</dbReference>
<comment type="caution">
    <text evidence="9">The sequence shown here is derived from an EMBL/GenBank/DDBJ whole genome shotgun (WGS) entry which is preliminary data.</text>
</comment>
<comment type="catalytic activity">
    <reaction evidence="1">
        <text>Hydrolysis of (1-&gt;3)-beta-D-glucosidic linkages in (1-&gt;3)-beta-D-glucans.</text>
        <dbReference type="EC" id="3.2.1.39"/>
    </reaction>
</comment>
<dbReference type="InterPro" id="IPR017853">
    <property type="entry name" value="GH"/>
</dbReference>
<evidence type="ECO:0000256" key="5">
    <source>
        <dbReference type="ARBA" id="ARBA00023295"/>
    </source>
</evidence>
<dbReference type="OMA" id="NAVFFAM"/>
<dbReference type="AlphaFoldDB" id="A0A2P6R3K8"/>
<accession>A0A2P6R3K8</accession>
<dbReference type="Gene3D" id="3.20.20.80">
    <property type="entry name" value="Glycosidases"/>
    <property type="match status" value="1"/>
</dbReference>
<evidence type="ECO:0000256" key="2">
    <source>
        <dbReference type="ARBA" id="ARBA00008773"/>
    </source>
</evidence>